<dbReference type="GO" id="GO:0005524">
    <property type="term" value="F:ATP binding"/>
    <property type="evidence" value="ECO:0007669"/>
    <property type="project" value="UniProtKB-KW"/>
</dbReference>
<keyword evidence="2" id="KW-0808">Transferase</keyword>
<dbReference type="GO" id="GO:0004691">
    <property type="term" value="F:cAMP-dependent protein kinase activity"/>
    <property type="evidence" value="ECO:0007669"/>
    <property type="project" value="TreeGrafter"/>
</dbReference>
<reference evidence="8" key="1">
    <citation type="submission" date="2021-01" db="EMBL/GenBank/DDBJ databases">
        <authorList>
            <consortium name="Genoscope - CEA"/>
            <person name="William W."/>
        </authorList>
    </citation>
    <scope>NUCLEOTIDE SEQUENCE</scope>
</reference>
<sequence length="166" mass="19762">MAPEVMCGQEHGIEADYYSLGVIAYELMLGRRPYYGNNRKEIRDAILAKQVQIKKKYLDWSLNAIDFINQLIQRKPAQRLTDVKNHPWLKDYPWDKLINKTLQPPYVPLNNDNFDISQIQFEDQENQLIINQTGFLISQNINAFDEYYYEQNLRRRSSLNRSFLIK</sequence>
<name>A0A8S1RAU1_9CILI</name>
<dbReference type="EMBL" id="CAJJDN010000151">
    <property type="protein sequence ID" value="CAD8124503.1"/>
    <property type="molecule type" value="Genomic_DNA"/>
</dbReference>
<keyword evidence="5" id="KW-0067">ATP-binding</keyword>
<evidence type="ECO:0000313" key="9">
    <source>
        <dbReference type="Proteomes" id="UP000692954"/>
    </source>
</evidence>
<evidence type="ECO:0000256" key="3">
    <source>
        <dbReference type="ARBA" id="ARBA00022741"/>
    </source>
</evidence>
<evidence type="ECO:0000313" key="8">
    <source>
        <dbReference type="EMBL" id="CAD8124503.1"/>
    </source>
</evidence>
<dbReference type="PANTHER" id="PTHR24353">
    <property type="entry name" value="CYCLIC NUCLEOTIDE-DEPENDENT PROTEIN KINASE"/>
    <property type="match status" value="1"/>
</dbReference>
<evidence type="ECO:0000259" key="6">
    <source>
        <dbReference type="PROSITE" id="PS50011"/>
    </source>
</evidence>
<evidence type="ECO:0000256" key="2">
    <source>
        <dbReference type="ARBA" id="ARBA00022679"/>
    </source>
</evidence>
<keyword evidence="3" id="KW-0547">Nucleotide-binding</keyword>
<comment type="caution">
    <text evidence="8">The sequence shown here is derived from an EMBL/GenBank/DDBJ whole genome shotgun (WGS) entry which is preliminary data.</text>
</comment>
<keyword evidence="9" id="KW-1185">Reference proteome</keyword>
<dbReference type="Pfam" id="PF00069">
    <property type="entry name" value="Pkinase"/>
    <property type="match status" value="1"/>
</dbReference>
<keyword evidence="4" id="KW-0418">Kinase</keyword>
<dbReference type="PROSITE" id="PS50011">
    <property type="entry name" value="PROTEIN_KINASE_DOM"/>
    <property type="match status" value="1"/>
</dbReference>
<dbReference type="PROSITE" id="PS51285">
    <property type="entry name" value="AGC_KINASE_CTER"/>
    <property type="match status" value="1"/>
</dbReference>
<dbReference type="InterPro" id="IPR000961">
    <property type="entry name" value="AGC-kinase_C"/>
</dbReference>
<evidence type="ECO:0000256" key="4">
    <source>
        <dbReference type="ARBA" id="ARBA00022777"/>
    </source>
</evidence>
<evidence type="ECO:0000256" key="1">
    <source>
        <dbReference type="ARBA" id="ARBA00022527"/>
    </source>
</evidence>
<proteinExistence type="predicted"/>
<dbReference type="GO" id="GO:0005952">
    <property type="term" value="C:cAMP-dependent protein kinase complex"/>
    <property type="evidence" value="ECO:0007669"/>
    <property type="project" value="TreeGrafter"/>
</dbReference>
<dbReference type="PANTHER" id="PTHR24353:SF37">
    <property type="entry name" value="CAMP-DEPENDENT PROTEIN KINASE CATALYTIC SUBUNIT PRKX"/>
    <property type="match status" value="1"/>
</dbReference>
<protein>
    <submittedName>
        <fullName evidence="8">Uncharacterized protein</fullName>
    </submittedName>
</protein>
<organism evidence="8 9">
    <name type="scientific">Paramecium sonneborni</name>
    <dbReference type="NCBI Taxonomy" id="65129"/>
    <lineage>
        <taxon>Eukaryota</taxon>
        <taxon>Sar</taxon>
        <taxon>Alveolata</taxon>
        <taxon>Ciliophora</taxon>
        <taxon>Intramacronucleata</taxon>
        <taxon>Oligohymenophorea</taxon>
        <taxon>Peniculida</taxon>
        <taxon>Parameciidae</taxon>
        <taxon>Paramecium</taxon>
    </lineage>
</organism>
<feature type="domain" description="Protein kinase" evidence="6">
    <location>
        <begin position="1"/>
        <end position="89"/>
    </location>
</feature>
<keyword evidence="1" id="KW-0723">Serine/threonine-protein kinase</keyword>
<evidence type="ECO:0000256" key="5">
    <source>
        <dbReference type="ARBA" id="ARBA00022840"/>
    </source>
</evidence>
<dbReference type="OrthoDB" id="354826at2759"/>
<accession>A0A8S1RAU1</accession>
<dbReference type="InterPro" id="IPR000719">
    <property type="entry name" value="Prot_kinase_dom"/>
</dbReference>
<gene>
    <name evidence="8" type="ORF">PSON_ATCC_30995.1.T1510104</name>
</gene>
<feature type="domain" description="AGC-kinase C-terminal" evidence="7">
    <location>
        <begin position="90"/>
        <end position="159"/>
    </location>
</feature>
<evidence type="ECO:0000259" key="7">
    <source>
        <dbReference type="PROSITE" id="PS51285"/>
    </source>
</evidence>
<dbReference type="Proteomes" id="UP000692954">
    <property type="component" value="Unassembled WGS sequence"/>
</dbReference>
<dbReference type="AlphaFoldDB" id="A0A8S1RAU1"/>